<dbReference type="Proteomes" id="UP001432027">
    <property type="component" value="Unassembled WGS sequence"/>
</dbReference>
<gene>
    <name evidence="1" type="ORF">PENTCL1PPCAC_516</name>
</gene>
<organism evidence="1 2">
    <name type="scientific">Pristionchus entomophagus</name>
    <dbReference type="NCBI Taxonomy" id="358040"/>
    <lineage>
        <taxon>Eukaryota</taxon>
        <taxon>Metazoa</taxon>
        <taxon>Ecdysozoa</taxon>
        <taxon>Nematoda</taxon>
        <taxon>Chromadorea</taxon>
        <taxon>Rhabditida</taxon>
        <taxon>Rhabditina</taxon>
        <taxon>Diplogasteromorpha</taxon>
        <taxon>Diplogasteroidea</taxon>
        <taxon>Neodiplogasteridae</taxon>
        <taxon>Pristionchus</taxon>
    </lineage>
</organism>
<reference evidence="1" key="1">
    <citation type="submission" date="2023-10" db="EMBL/GenBank/DDBJ databases">
        <title>Genome assembly of Pristionchus species.</title>
        <authorList>
            <person name="Yoshida K."/>
            <person name="Sommer R.J."/>
        </authorList>
    </citation>
    <scope>NUCLEOTIDE SEQUENCE</scope>
    <source>
        <strain evidence="1">RS0144</strain>
    </source>
</reference>
<protein>
    <submittedName>
        <fullName evidence="1">Uncharacterized protein</fullName>
    </submittedName>
</protein>
<evidence type="ECO:0000313" key="1">
    <source>
        <dbReference type="EMBL" id="GMS78341.1"/>
    </source>
</evidence>
<sequence>MPSDRLHTPLFGFYQTIFDFEKSRARNKLISTTASNTSCLSSNKACFGGIRNEQPKEICNDRCIN</sequence>
<proteinExistence type="predicted"/>
<name>A0AAV5S6E1_9BILA</name>
<evidence type="ECO:0000313" key="2">
    <source>
        <dbReference type="Proteomes" id="UP001432027"/>
    </source>
</evidence>
<accession>A0AAV5S6E1</accession>
<keyword evidence="2" id="KW-1185">Reference proteome</keyword>
<dbReference type="EMBL" id="BTSX01000001">
    <property type="protein sequence ID" value="GMS78341.1"/>
    <property type="molecule type" value="Genomic_DNA"/>
</dbReference>
<dbReference type="AlphaFoldDB" id="A0AAV5S6E1"/>
<comment type="caution">
    <text evidence="1">The sequence shown here is derived from an EMBL/GenBank/DDBJ whole genome shotgun (WGS) entry which is preliminary data.</text>
</comment>